<keyword evidence="1" id="KW-0863">Zinc-finger</keyword>
<dbReference type="GO" id="GO:0051865">
    <property type="term" value="P:protein autoubiquitination"/>
    <property type="evidence" value="ECO:0007669"/>
    <property type="project" value="TreeGrafter"/>
</dbReference>
<dbReference type="AlphaFoldDB" id="A0A182JX51"/>
<dbReference type="VEuPathDB" id="VectorBase:ACHR003083"/>
<feature type="compositionally biased region" description="Polar residues" evidence="3">
    <location>
        <begin position="88"/>
        <end position="100"/>
    </location>
</feature>
<reference evidence="6" key="1">
    <citation type="submission" date="2013-03" db="EMBL/GenBank/DDBJ databases">
        <title>The Genome Sequence of Anopheles christyi ACHKN1017.</title>
        <authorList>
            <consortium name="The Broad Institute Genomics Platform"/>
            <person name="Neafsey D.E."/>
            <person name="Besansky N."/>
            <person name="Walker B."/>
            <person name="Young S.K."/>
            <person name="Zeng Q."/>
            <person name="Gargeya S."/>
            <person name="Fitzgerald M."/>
            <person name="Haas B."/>
            <person name="Abouelleil A."/>
            <person name="Allen A.W."/>
            <person name="Alvarado L."/>
            <person name="Arachchi H.M."/>
            <person name="Berlin A.M."/>
            <person name="Chapman S.B."/>
            <person name="Gainer-Dewar J."/>
            <person name="Goldberg J."/>
            <person name="Griggs A."/>
            <person name="Gujja S."/>
            <person name="Hansen M."/>
            <person name="Howarth C."/>
            <person name="Imamovic A."/>
            <person name="Ireland A."/>
            <person name="Larimer J."/>
            <person name="McCowan C."/>
            <person name="Murphy C."/>
            <person name="Pearson M."/>
            <person name="Poon T.W."/>
            <person name="Priest M."/>
            <person name="Roberts A."/>
            <person name="Saif S."/>
            <person name="Shea T."/>
            <person name="Sisk P."/>
            <person name="Sykes S."/>
            <person name="Wortman J."/>
            <person name="Nusbaum C."/>
            <person name="Birren B."/>
        </authorList>
    </citation>
    <scope>NUCLEOTIDE SEQUENCE [LARGE SCALE GENOMIC DNA]</scope>
    <source>
        <strain evidence="6">ACHKN1017</strain>
    </source>
</reference>
<dbReference type="GO" id="GO:0061630">
    <property type="term" value="F:ubiquitin protein ligase activity"/>
    <property type="evidence" value="ECO:0007669"/>
    <property type="project" value="TreeGrafter"/>
</dbReference>
<dbReference type="GO" id="GO:0006513">
    <property type="term" value="P:protein monoubiquitination"/>
    <property type="evidence" value="ECO:0007669"/>
    <property type="project" value="TreeGrafter"/>
</dbReference>
<dbReference type="GO" id="GO:0070842">
    <property type="term" value="P:aggresome assembly"/>
    <property type="evidence" value="ECO:0007669"/>
    <property type="project" value="TreeGrafter"/>
</dbReference>
<name>A0A182JX51_9DIPT</name>
<keyword evidence="2" id="KW-0175">Coiled coil</keyword>
<dbReference type="InterPro" id="IPR000315">
    <property type="entry name" value="Znf_B-box"/>
</dbReference>
<feature type="compositionally biased region" description="Polar residues" evidence="3">
    <location>
        <begin position="108"/>
        <end position="122"/>
    </location>
</feature>
<keyword evidence="1" id="KW-0862">Zinc</keyword>
<dbReference type="GO" id="GO:0016235">
    <property type="term" value="C:aggresome"/>
    <property type="evidence" value="ECO:0007669"/>
    <property type="project" value="TreeGrafter"/>
</dbReference>
<organism evidence="5 6">
    <name type="scientific">Anopheles christyi</name>
    <dbReference type="NCBI Taxonomy" id="43041"/>
    <lineage>
        <taxon>Eukaryota</taxon>
        <taxon>Metazoa</taxon>
        <taxon>Ecdysozoa</taxon>
        <taxon>Arthropoda</taxon>
        <taxon>Hexapoda</taxon>
        <taxon>Insecta</taxon>
        <taxon>Pterygota</taxon>
        <taxon>Neoptera</taxon>
        <taxon>Endopterygota</taxon>
        <taxon>Diptera</taxon>
        <taxon>Nematocera</taxon>
        <taxon>Culicoidea</taxon>
        <taxon>Culicidae</taxon>
        <taxon>Anophelinae</taxon>
        <taxon>Anopheles</taxon>
    </lineage>
</organism>
<dbReference type="PANTHER" id="PTHR36754">
    <property type="entry name" value="E3 UBIQUITIN-PROTEIN LIGASE TRIM37"/>
    <property type="match status" value="1"/>
</dbReference>
<feature type="coiled-coil region" evidence="2">
    <location>
        <begin position="373"/>
        <end position="407"/>
    </location>
</feature>
<feature type="region of interest" description="Disordered" evidence="3">
    <location>
        <begin position="85"/>
        <end position="285"/>
    </location>
</feature>
<reference evidence="5" key="2">
    <citation type="submission" date="2020-05" db="UniProtKB">
        <authorList>
            <consortium name="EnsemblMetazoa"/>
        </authorList>
    </citation>
    <scope>IDENTIFICATION</scope>
    <source>
        <strain evidence="5">ACHKN1017</strain>
    </source>
</reference>
<dbReference type="InterPro" id="IPR053003">
    <property type="entry name" value="TRIM_RBCC_E3_ubiq-ligases"/>
</dbReference>
<evidence type="ECO:0000259" key="4">
    <source>
        <dbReference type="PROSITE" id="PS50119"/>
    </source>
</evidence>
<evidence type="ECO:0000313" key="6">
    <source>
        <dbReference type="Proteomes" id="UP000075881"/>
    </source>
</evidence>
<evidence type="ECO:0000256" key="3">
    <source>
        <dbReference type="SAM" id="MobiDB-lite"/>
    </source>
</evidence>
<dbReference type="GO" id="GO:0031625">
    <property type="term" value="F:ubiquitin protein ligase binding"/>
    <property type="evidence" value="ECO:0007669"/>
    <property type="project" value="TreeGrafter"/>
</dbReference>
<proteinExistence type="predicted"/>
<dbReference type="PROSITE" id="PS50119">
    <property type="entry name" value="ZF_BBOX"/>
    <property type="match status" value="1"/>
</dbReference>
<dbReference type="Proteomes" id="UP000075881">
    <property type="component" value="Unassembled WGS sequence"/>
</dbReference>
<dbReference type="Gene3D" id="3.30.160.60">
    <property type="entry name" value="Classic Zinc Finger"/>
    <property type="match status" value="1"/>
</dbReference>
<dbReference type="EnsemblMetazoa" id="ACHR003083-RA">
    <property type="protein sequence ID" value="ACHR003083-PA"/>
    <property type="gene ID" value="ACHR003083"/>
</dbReference>
<feature type="compositionally biased region" description="Polar residues" evidence="3">
    <location>
        <begin position="258"/>
        <end position="273"/>
    </location>
</feature>
<protein>
    <recommendedName>
        <fullName evidence="4">B box-type domain-containing protein</fullName>
    </recommendedName>
</protein>
<sequence length="615" mass="68487">QCITKWFGTKRSASGIDCPNCHSKLPLENLVQCAAEVNDKLASGACEPVTLLTNVGDVHNGTVKLNNGTPVEKGTIRVVVKVLESDAPNASPQDGHTSRSAVGRTGTDIPNGSQITLTNGTATEYGLPNGSSSEKMHPPVTNGKQQQQQQHGKRTDSTSPQQNGTGTVLDTVEKKISSGTLENGRSKPKPQPTIICNGVHPEATSKGTVERKHHNQSNGRPTVTFEEPKPARRNGYRSKASTESAKVTVDEKQLSPLLATTQTENLPVPSSSPEKLPREDDGGTGTSADKLCPMHALPMIFFCLSCNGCICETCALRDDTHAEHTFKKITTMYDSKVEKIRHEFGGIKEYLGEVGTVLRAIEQNIDWVRASKARKLQELSQLLHTEAENIERQIQAKLTLLQRQKDAVAGEIARVTGAYRRLESELKACPKPELLFKDGDFLQRCSRLIETPASKFFRHEHVPVDLDCEFVPEFRSEVFVIKNYHAIEPMEECRTSDVLRDVVGFGWRLHIWKSDHLSVTLIMTNGVIGRYEYCIELMHEDPTKAIRLTQIDHFELHQTGPVHDLIENDQLEVEGFLNPEDDSLQIKFSVRPPTIVMVSRYQQQFIDRFMKDNIK</sequence>
<feature type="compositionally biased region" description="Polar residues" evidence="3">
    <location>
        <begin position="157"/>
        <end position="168"/>
    </location>
</feature>
<dbReference type="STRING" id="43041.A0A182JX51"/>
<dbReference type="GO" id="GO:0008270">
    <property type="term" value="F:zinc ion binding"/>
    <property type="evidence" value="ECO:0007669"/>
    <property type="project" value="UniProtKB-KW"/>
</dbReference>
<evidence type="ECO:0000256" key="2">
    <source>
        <dbReference type="SAM" id="Coils"/>
    </source>
</evidence>
<keyword evidence="1" id="KW-0479">Metal-binding</keyword>
<dbReference type="Pfam" id="PF00643">
    <property type="entry name" value="zf-B_box"/>
    <property type="match status" value="1"/>
</dbReference>
<feature type="domain" description="B box-type" evidence="4">
    <location>
        <begin position="287"/>
        <end position="329"/>
    </location>
</feature>
<evidence type="ECO:0000313" key="5">
    <source>
        <dbReference type="EnsemblMetazoa" id="ACHR003083-PA"/>
    </source>
</evidence>
<keyword evidence="6" id="KW-1185">Reference proteome</keyword>
<accession>A0A182JX51</accession>
<dbReference type="SUPFAM" id="SSF57845">
    <property type="entry name" value="B-box zinc-binding domain"/>
    <property type="match status" value="1"/>
</dbReference>
<dbReference type="GO" id="GO:0005164">
    <property type="term" value="F:tumor necrosis factor receptor binding"/>
    <property type="evidence" value="ECO:0007669"/>
    <property type="project" value="TreeGrafter"/>
</dbReference>
<dbReference type="PANTHER" id="PTHR36754:SF2">
    <property type="entry name" value="E3 UBIQUITIN-PROTEIN LIGASE TRIM37"/>
    <property type="match status" value="1"/>
</dbReference>
<evidence type="ECO:0000256" key="1">
    <source>
        <dbReference type="PROSITE-ProRule" id="PRU00024"/>
    </source>
</evidence>
<dbReference type="GO" id="GO:0005778">
    <property type="term" value="C:peroxisomal membrane"/>
    <property type="evidence" value="ECO:0007669"/>
    <property type="project" value="TreeGrafter"/>
</dbReference>